<evidence type="ECO:0000256" key="2">
    <source>
        <dbReference type="ARBA" id="ARBA00022801"/>
    </source>
</evidence>
<protein>
    <recommendedName>
        <fullName evidence="4">Inosine/uridine-preferring nucleoside hydrolase domain-containing protein</fullName>
    </recommendedName>
</protein>
<dbReference type="Pfam" id="PF01156">
    <property type="entry name" value="IU_nuc_hydro"/>
    <property type="match status" value="1"/>
</dbReference>
<dbReference type="GO" id="GO:0005829">
    <property type="term" value="C:cytosol"/>
    <property type="evidence" value="ECO:0007669"/>
    <property type="project" value="TreeGrafter"/>
</dbReference>
<keyword evidence="3" id="KW-0326">Glycosidase</keyword>
<evidence type="ECO:0000256" key="1">
    <source>
        <dbReference type="ARBA" id="ARBA00009176"/>
    </source>
</evidence>
<dbReference type="AlphaFoldDB" id="A0A8S1IUB3"/>
<evidence type="ECO:0000313" key="5">
    <source>
        <dbReference type="EMBL" id="CAD7698502.1"/>
    </source>
</evidence>
<gene>
    <name evidence="5" type="ORF">OSTQU699_LOCUS3862</name>
</gene>
<evidence type="ECO:0000256" key="3">
    <source>
        <dbReference type="ARBA" id="ARBA00023295"/>
    </source>
</evidence>
<dbReference type="GO" id="GO:0008477">
    <property type="term" value="F:purine nucleosidase activity"/>
    <property type="evidence" value="ECO:0007669"/>
    <property type="project" value="TreeGrafter"/>
</dbReference>
<evidence type="ECO:0000313" key="6">
    <source>
        <dbReference type="Proteomes" id="UP000708148"/>
    </source>
</evidence>
<evidence type="ECO:0000259" key="4">
    <source>
        <dbReference type="Pfam" id="PF01156"/>
    </source>
</evidence>
<dbReference type="PANTHER" id="PTHR12304">
    <property type="entry name" value="INOSINE-URIDINE PREFERRING NUCLEOSIDE HYDROLASE"/>
    <property type="match status" value="1"/>
</dbReference>
<keyword evidence="6" id="KW-1185">Reference proteome</keyword>
<dbReference type="EMBL" id="CAJHUC010000840">
    <property type="protein sequence ID" value="CAD7698502.1"/>
    <property type="molecule type" value="Genomic_DNA"/>
</dbReference>
<keyword evidence="2" id="KW-0378">Hydrolase</keyword>
<comment type="similarity">
    <text evidence="1">Belongs to the IUNH family.</text>
</comment>
<dbReference type="PANTHER" id="PTHR12304:SF4">
    <property type="entry name" value="URIDINE NUCLEOSIDASE"/>
    <property type="match status" value="1"/>
</dbReference>
<proteinExistence type="inferred from homology"/>
<dbReference type="Proteomes" id="UP000708148">
    <property type="component" value="Unassembled WGS sequence"/>
</dbReference>
<accession>A0A8S1IUB3</accession>
<name>A0A8S1IUB3_9CHLO</name>
<dbReference type="SUPFAM" id="SSF53590">
    <property type="entry name" value="Nucleoside hydrolase"/>
    <property type="match status" value="1"/>
</dbReference>
<organism evidence="5 6">
    <name type="scientific">Ostreobium quekettii</name>
    <dbReference type="NCBI Taxonomy" id="121088"/>
    <lineage>
        <taxon>Eukaryota</taxon>
        <taxon>Viridiplantae</taxon>
        <taxon>Chlorophyta</taxon>
        <taxon>core chlorophytes</taxon>
        <taxon>Ulvophyceae</taxon>
        <taxon>TCBD clade</taxon>
        <taxon>Bryopsidales</taxon>
        <taxon>Ostreobineae</taxon>
        <taxon>Ostreobiaceae</taxon>
        <taxon>Ostreobium</taxon>
    </lineage>
</organism>
<dbReference type="Gene3D" id="3.90.245.10">
    <property type="entry name" value="Ribonucleoside hydrolase-like"/>
    <property type="match status" value="1"/>
</dbReference>
<dbReference type="CDD" id="cd02650">
    <property type="entry name" value="nuc_hydro_CaPnhB"/>
    <property type="match status" value="1"/>
</dbReference>
<dbReference type="InterPro" id="IPR023186">
    <property type="entry name" value="IUNH"/>
</dbReference>
<dbReference type="OrthoDB" id="432381at2759"/>
<sequence>MASTNTGGATKKLLIIDTDPGIDDAMAIFAAFNSPEVDVIGLTTLFGNVKTSLATENALRLRELAGREDVPVIEGSSSTFAGVPNKRVADFVHGQDGFGNTHQPRPKGSKEEAMSAAEFIQQKVSQHPGRITILALASLTNVALALSLDETIGSKWAELVYLGGAFFRNGNVNPAAEANTLGDPEAADYVFGLGTNIKVVGMDVTVGCQLTAAEMEALDNGSTSGRFLHSISRFYQDFYRKHHGINGVCLHDPTAFVAVIAPDLFKWAEGCVRVSTDGITRGMTVMDAGLCNWAEANAWSGRPRVQVALGVDETQVVQLIKGRMCK</sequence>
<reference evidence="5" key="1">
    <citation type="submission" date="2020-12" db="EMBL/GenBank/DDBJ databases">
        <authorList>
            <person name="Iha C."/>
        </authorList>
    </citation>
    <scope>NUCLEOTIDE SEQUENCE</scope>
</reference>
<dbReference type="GO" id="GO:0006152">
    <property type="term" value="P:purine nucleoside catabolic process"/>
    <property type="evidence" value="ECO:0007669"/>
    <property type="project" value="TreeGrafter"/>
</dbReference>
<feature type="domain" description="Inosine/uridine-preferring nucleoside hydrolase" evidence="4">
    <location>
        <begin position="14"/>
        <end position="317"/>
    </location>
</feature>
<dbReference type="InterPro" id="IPR001910">
    <property type="entry name" value="Inosine/uridine_hydrolase_dom"/>
</dbReference>
<dbReference type="InterPro" id="IPR036452">
    <property type="entry name" value="Ribo_hydro-like"/>
</dbReference>
<comment type="caution">
    <text evidence="5">The sequence shown here is derived from an EMBL/GenBank/DDBJ whole genome shotgun (WGS) entry which is preliminary data.</text>
</comment>